<accession>A0A382BYI1</accession>
<name>A0A382BYI1_9ZZZZ</name>
<organism evidence="1">
    <name type="scientific">marine metagenome</name>
    <dbReference type="NCBI Taxonomy" id="408172"/>
    <lineage>
        <taxon>unclassified sequences</taxon>
        <taxon>metagenomes</taxon>
        <taxon>ecological metagenomes</taxon>
    </lineage>
</organism>
<evidence type="ECO:0008006" key="2">
    <source>
        <dbReference type="Google" id="ProtNLM"/>
    </source>
</evidence>
<reference evidence="1" key="1">
    <citation type="submission" date="2018-05" db="EMBL/GenBank/DDBJ databases">
        <authorList>
            <person name="Lanie J.A."/>
            <person name="Ng W.-L."/>
            <person name="Kazmierczak K.M."/>
            <person name="Andrzejewski T.M."/>
            <person name="Davidsen T.M."/>
            <person name="Wayne K.J."/>
            <person name="Tettelin H."/>
            <person name="Glass J.I."/>
            <person name="Rusch D."/>
            <person name="Podicherti R."/>
            <person name="Tsui H.-C.T."/>
            <person name="Winkler M.E."/>
        </authorList>
    </citation>
    <scope>NUCLEOTIDE SEQUENCE</scope>
</reference>
<proteinExistence type="predicted"/>
<dbReference type="AlphaFoldDB" id="A0A382BYI1"/>
<dbReference type="EMBL" id="UINC01031902">
    <property type="protein sequence ID" value="SVB18669.1"/>
    <property type="molecule type" value="Genomic_DNA"/>
</dbReference>
<feature type="non-terminal residue" evidence="1">
    <location>
        <position position="71"/>
    </location>
</feature>
<gene>
    <name evidence="1" type="ORF">METZ01_LOCUS171523</name>
</gene>
<feature type="non-terminal residue" evidence="1">
    <location>
        <position position="1"/>
    </location>
</feature>
<sequence length="71" mass="7462">VVGLLSGLARPANEAAAQEYRLRIGEAEGGGHELRWDAAGGQAKYTVHYTTGLGKPQWSPLSAGSAWPIDT</sequence>
<protein>
    <recommendedName>
        <fullName evidence="2">Fibronectin type-III domain-containing protein</fullName>
    </recommendedName>
</protein>
<evidence type="ECO:0000313" key="1">
    <source>
        <dbReference type="EMBL" id="SVB18669.1"/>
    </source>
</evidence>